<proteinExistence type="predicted"/>
<sequence>MRFKGNNVVLFSGIFLWNFFFSFLSLKQSKIVLTSYARFKT</sequence>
<protein>
    <submittedName>
        <fullName evidence="2">Uncharacterized protein</fullName>
    </submittedName>
</protein>
<organism evidence="2 3">
    <name type="scientific">Leptospira weilii serovar Topaz str. LT2116</name>
    <dbReference type="NCBI Taxonomy" id="1088540"/>
    <lineage>
        <taxon>Bacteria</taxon>
        <taxon>Pseudomonadati</taxon>
        <taxon>Spirochaetota</taxon>
        <taxon>Spirochaetia</taxon>
        <taxon>Leptospirales</taxon>
        <taxon>Leptospiraceae</taxon>
        <taxon>Leptospira</taxon>
    </lineage>
</organism>
<keyword evidence="1" id="KW-0472">Membrane</keyword>
<evidence type="ECO:0000313" key="3">
    <source>
        <dbReference type="Proteomes" id="UP000011770"/>
    </source>
</evidence>
<dbReference type="EMBL" id="AHOR02000031">
    <property type="protein sequence ID" value="EMF81735.1"/>
    <property type="molecule type" value="Genomic_DNA"/>
</dbReference>
<evidence type="ECO:0000313" key="2">
    <source>
        <dbReference type="EMBL" id="EMF81735.1"/>
    </source>
</evidence>
<name>M3GZ19_9LEPT</name>
<keyword evidence="1" id="KW-0812">Transmembrane</keyword>
<comment type="caution">
    <text evidence="2">The sequence shown here is derived from an EMBL/GenBank/DDBJ whole genome shotgun (WGS) entry which is preliminary data.</text>
</comment>
<accession>M3GZ19</accession>
<evidence type="ECO:0000256" key="1">
    <source>
        <dbReference type="SAM" id="Phobius"/>
    </source>
</evidence>
<dbReference type="AlphaFoldDB" id="M3GZ19"/>
<dbReference type="Proteomes" id="UP000011770">
    <property type="component" value="Unassembled WGS sequence"/>
</dbReference>
<gene>
    <name evidence="2" type="ORF">LEP1GSC188_2300</name>
</gene>
<keyword evidence="1" id="KW-1133">Transmembrane helix</keyword>
<feature type="transmembrane region" description="Helical" evidence="1">
    <location>
        <begin position="7"/>
        <end position="26"/>
    </location>
</feature>
<reference evidence="2 3" key="1">
    <citation type="submission" date="2013-01" db="EMBL/GenBank/DDBJ databases">
        <authorList>
            <person name="Harkins D.M."/>
            <person name="Durkin A.S."/>
            <person name="Brinkac L.M."/>
            <person name="Haft D.H."/>
            <person name="Selengut J.D."/>
            <person name="Sanka R."/>
            <person name="DePew J."/>
            <person name="Purushe J."/>
            <person name="Tulsiani S.M."/>
            <person name="Graham G.C."/>
            <person name="Burns M.-A."/>
            <person name="Dohnt M.F."/>
            <person name="Smythe L.D."/>
            <person name="McKay D.B."/>
            <person name="Craig S.B."/>
            <person name="Vinetz J.M."/>
            <person name="Sutton G.G."/>
            <person name="Nierman W.C."/>
            <person name="Fouts D.E."/>
        </authorList>
    </citation>
    <scope>NUCLEOTIDE SEQUENCE [LARGE SCALE GENOMIC DNA]</scope>
    <source>
        <strain evidence="2 3">LT2116</strain>
    </source>
</reference>